<gene>
    <name evidence="1" type="ORF">METZ01_LOCUS397589</name>
</gene>
<feature type="non-terminal residue" evidence="1">
    <location>
        <position position="23"/>
    </location>
</feature>
<protein>
    <submittedName>
        <fullName evidence="1">Uncharacterized protein</fullName>
    </submittedName>
</protein>
<name>A0A382VFC5_9ZZZZ</name>
<dbReference type="AlphaFoldDB" id="A0A382VFC5"/>
<evidence type="ECO:0000313" key="1">
    <source>
        <dbReference type="EMBL" id="SVD44735.1"/>
    </source>
</evidence>
<accession>A0A382VFC5</accession>
<organism evidence="1">
    <name type="scientific">marine metagenome</name>
    <dbReference type="NCBI Taxonomy" id="408172"/>
    <lineage>
        <taxon>unclassified sequences</taxon>
        <taxon>metagenomes</taxon>
        <taxon>ecological metagenomes</taxon>
    </lineage>
</organism>
<dbReference type="EMBL" id="UINC01151242">
    <property type="protein sequence ID" value="SVD44735.1"/>
    <property type="molecule type" value="Genomic_DNA"/>
</dbReference>
<sequence length="23" mass="2531">MNLVDSLAATGEVERARSILQAW</sequence>
<reference evidence="1" key="1">
    <citation type="submission" date="2018-05" db="EMBL/GenBank/DDBJ databases">
        <authorList>
            <person name="Lanie J.A."/>
            <person name="Ng W.-L."/>
            <person name="Kazmierczak K.M."/>
            <person name="Andrzejewski T.M."/>
            <person name="Davidsen T.M."/>
            <person name="Wayne K.J."/>
            <person name="Tettelin H."/>
            <person name="Glass J.I."/>
            <person name="Rusch D."/>
            <person name="Podicherti R."/>
            <person name="Tsui H.-C.T."/>
            <person name="Winkler M.E."/>
        </authorList>
    </citation>
    <scope>NUCLEOTIDE SEQUENCE</scope>
</reference>
<proteinExistence type="predicted"/>